<dbReference type="Pfam" id="PF07690">
    <property type="entry name" value="MFS_1"/>
    <property type="match status" value="1"/>
</dbReference>
<dbReference type="InterPro" id="IPR011701">
    <property type="entry name" value="MFS"/>
</dbReference>
<dbReference type="InterPro" id="IPR036259">
    <property type="entry name" value="MFS_trans_sf"/>
</dbReference>
<dbReference type="Proteomes" id="UP000800092">
    <property type="component" value="Unassembled WGS sequence"/>
</dbReference>
<dbReference type="PANTHER" id="PTHR23502">
    <property type="entry name" value="MAJOR FACILITATOR SUPERFAMILY"/>
    <property type="match status" value="1"/>
</dbReference>
<dbReference type="GO" id="GO:0022857">
    <property type="term" value="F:transmembrane transporter activity"/>
    <property type="evidence" value="ECO:0007669"/>
    <property type="project" value="InterPro"/>
</dbReference>
<dbReference type="EMBL" id="ML991794">
    <property type="protein sequence ID" value="KAF2235066.1"/>
    <property type="molecule type" value="Genomic_DNA"/>
</dbReference>
<dbReference type="SUPFAM" id="SSF103473">
    <property type="entry name" value="MFS general substrate transporter"/>
    <property type="match status" value="1"/>
</dbReference>
<keyword evidence="9" id="KW-1185">Reference proteome</keyword>
<sequence>MVTSESSDKAEKVAVTLEENIANGNIVEWSLPHDPENPLQWPRSRKIGTLLIVSTGGLISFLGSSMLSPAVDLVLADFHETNITLGVFAVSVYLLGLALGPLVLSGISEVYGRAIVFNVCNVLFLIFSIATAVPTSLGMLIAFRLLMGLAASAPVTVGGGTIADVFVPAERGRATSIYALGPIIGPVLAPIAGGYLAEAKGWRWVNWLTVILAGFLTILTFTCFRETYHPVLLERKTRRLRKETNNQSLESKLARKTTLGRAMRFALIRPLKMLFRSPVVLLPCLALALIIGYLFLLFSTMATVFQQQYGFSEGLSGLVYIGIGVGNLLGTYLFAISSDRAVKKASERGTLKPEVRLVPVSFGGPLVCIGFIWYGWTIHQRTHWILPIIGTGIFGVGVMAFVMPITTYLIDVWKWHAASAIGANNFSRSILGAVIPLVAFKLYDRLGLGWGNSLLAFISLITAPLPWLFTKYGEYLRTRFPLEL</sequence>
<protein>
    <submittedName>
        <fullName evidence="8">MFS general substrate transporter</fullName>
    </submittedName>
</protein>
<feature type="transmembrane region" description="Helical" evidence="6">
    <location>
        <begin position="204"/>
        <end position="224"/>
    </location>
</feature>
<gene>
    <name evidence="8" type="ORF">EV356DRAFT_445800</name>
</gene>
<evidence type="ECO:0000313" key="9">
    <source>
        <dbReference type="Proteomes" id="UP000800092"/>
    </source>
</evidence>
<dbReference type="GO" id="GO:0016020">
    <property type="term" value="C:membrane"/>
    <property type="evidence" value="ECO:0007669"/>
    <property type="project" value="UniProtKB-SubCell"/>
</dbReference>
<accession>A0A6A6HAA1</accession>
<feature type="transmembrane region" description="Helical" evidence="6">
    <location>
        <begin position="115"/>
        <end position="135"/>
    </location>
</feature>
<feature type="transmembrane region" description="Helical" evidence="6">
    <location>
        <begin position="83"/>
        <end position="103"/>
    </location>
</feature>
<feature type="transmembrane region" description="Helical" evidence="6">
    <location>
        <begin position="317"/>
        <end position="336"/>
    </location>
</feature>
<dbReference type="AlphaFoldDB" id="A0A6A6HAA1"/>
<evidence type="ECO:0000259" key="7">
    <source>
        <dbReference type="PROSITE" id="PS50850"/>
    </source>
</evidence>
<evidence type="ECO:0000256" key="4">
    <source>
        <dbReference type="ARBA" id="ARBA00022989"/>
    </source>
</evidence>
<name>A0A6A6HAA1_VIRVR</name>
<evidence type="ECO:0000256" key="3">
    <source>
        <dbReference type="ARBA" id="ARBA00022692"/>
    </source>
</evidence>
<organism evidence="8 9">
    <name type="scientific">Viridothelium virens</name>
    <name type="common">Speckled blister lichen</name>
    <name type="synonym">Trypethelium virens</name>
    <dbReference type="NCBI Taxonomy" id="1048519"/>
    <lineage>
        <taxon>Eukaryota</taxon>
        <taxon>Fungi</taxon>
        <taxon>Dikarya</taxon>
        <taxon>Ascomycota</taxon>
        <taxon>Pezizomycotina</taxon>
        <taxon>Dothideomycetes</taxon>
        <taxon>Dothideomycetes incertae sedis</taxon>
        <taxon>Trypetheliales</taxon>
        <taxon>Trypetheliaceae</taxon>
        <taxon>Viridothelium</taxon>
    </lineage>
</organism>
<keyword evidence="5 6" id="KW-0472">Membrane</keyword>
<dbReference type="PANTHER" id="PTHR23502:SF68">
    <property type="entry name" value="MULTIDRUG TRANSPORTER, PUTATIVE (AFU_ORTHOLOGUE AFUA_3G01120)-RELATED"/>
    <property type="match status" value="1"/>
</dbReference>
<feature type="transmembrane region" description="Helical" evidence="6">
    <location>
        <begin position="141"/>
        <end position="165"/>
    </location>
</feature>
<evidence type="ECO:0000256" key="1">
    <source>
        <dbReference type="ARBA" id="ARBA00004141"/>
    </source>
</evidence>
<dbReference type="CDD" id="cd17323">
    <property type="entry name" value="MFS_Tpo1_MDR_like"/>
    <property type="match status" value="1"/>
</dbReference>
<proteinExistence type="inferred from homology"/>
<feature type="transmembrane region" description="Helical" evidence="6">
    <location>
        <begin position="50"/>
        <end position="71"/>
    </location>
</feature>
<dbReference type="Gene3D" id="1.20.1250.20">
    <property type="entry name" value="MFS general substrate transporter like domains"/>
    <property type="match status" value="1"/>
</dbReference>
<keyword evidence="4 6" id="KW-1133">Transmembrane helix</keyword>
<evidence type="ECO:0000313" key="8">
    <source>
        <dbReference type="EMBL" id="KAF2235066.1"/>
    </source>
</evidence>
<dbReference type="PROSITE" id="PS50850">
    <property type="entry name" value="MFS"/>
    <property type="match status" value="1"/>
</dbReference>
<feature type="transmembrane region" description="Helical" evidence="6">
    <location>
        <begin position="388"/>
        <end position="413"/>
    </location>
</feature>
<feature type="transmembrane region" description="Helical" evidence="6">
    <location>
        <begin position="279"/>
        <end position="305"/>
    </location>
</feature>
<reference evidence="8" key="1">
    <citation type="journal article" date="2020" name="Stud. Mycol.">
        <title>101 Dothideomycetes genomes: a test case for predicting lifestyles and emergence of pathogens.</title>
        <authorList>
            <person name="Haridas S."/>
            <person name="Albert R."/>
            <person name="Binder M."/>
            <person name="Bloem J."/>
            <person name="Labutti K."/>
            <person name="Salamov A."/>
            <person name="Andreopoulos B."/>
            <person name="Baker S."/>
            <person name="Barry K."/>
            <person name="Bills G."/>
            <person name="Bluhm B."/>
            <person name="Cannon C."/>
            <person name="Castanera R."/>
            <person name="Culley D."/>
            <person name="Daum C."/>
            <person name="Ezra D."/>
            <person name="Gonzalez J."/>
            <person name="Henrissat B."/>
            <person name="Kuo A."/>
            <person name="Liang C."/>
            <person name="Lipzen A."/>
            <person name="Lutzoni F."/>
            <person name="Magnuson J."/>
            <person name="Mondo S."/>
            <person name="Nolan M."/>
            <person name="Ohm R."/>
            <person name="Pangilinan J."/>
            <person name="Park H.-J."/>
            <person name="Ramirez L."/>
            <person name="Alfaro M."/>
            <person name="Sun H."/>
            <person name="Tritt A."/>
            <person name="Yoshinaga Y."/>
            <person name="Zwiers L.-H."/>
            <person name="Turgeon B."/>
            <person name="Goodwin S."/>
            <person name="Spatafora J."/>
            <person name="Crous P."/>
            <person name="Grigoriev I."/>
        </authorList>
    </citation>
    <scope>NUCLEOTIDE SEQUENCE</scope>
    <source>
        <strain evidence="8">Tuck. ex Michener</strain>
    </source>
</reference>
<evidence type="ECO:0000256" key="5">
    <source>
        <dbReference type="ARBA" id="ARBA00023136"/>
    </source>
</evidence>
<dbReference type="OrthoDB" id="5296287at2759"/>
<dbReference type="FunFam" id="1.20.1250.20:FF:000011">
    <property type="entry name" value="MFS multidrug transporter, putative"/>
    <property type="match status" value="1"/>
</dbReference>
<dbReference type="InterPro" id="IPR020846">
    <property type="entry name" value="MFS_dom"/>
</dbReference>
<feature type="domain" description="Major facilitator superfamily (MFS) profile" evidence="7">
    <location>
        <begin position="49"/>
        <end position="474"/>
    </location>
</feature>
<feature type="transmembrane region" description="Helical" evidence="6">
    <location>
        <begin position="177"/>
        <end position="198"/>
    </location>
</feature>
<keyword evidence="3 6" id="KW-0812">Transmembrane</keyword>
<feature type="transmembrane region" description="Helical" evidence="6">
    <location>
        <begin position="449"/>
        <end position="469"/>
    </location>
</feature>
<evidence type="ECO:0000256" key="6">
    <source>
        <dbReference type="SAM" id="Phobius"/>
    </source>
</evidence>
<comment type="similarity">
    <text evidence="2">Belongs to the major facilitator superfamily.</text>
</comment>
<evidence type="ECO:0000256" key="2">
    <source>
        <dbReference type="ARBA" id="ARBA00008335"/>
    </source>
</evidence>
<comment type="subcellular location">
    <subcellularLocation>
        <location evidence="1">Membrane</location>
        <topology evidence="1">Multi-pass membrane protein</topology>
    </subcellularLocation>
</comment>
<feature type="transmembrane region" description="Helical" evidence="6">
    <location>
        <begin position="357"/>
        <end position="376"/>
    </location>
</feature>